<keyword evidence="18" id="KW-0239">DNA-directed DNA polymerase</keyword>
<keyword evidence="10" id="KW-0064">Aspartyl protease</keyword>
<evidence type="ECO:0000256" key="4">
    <source>
        <dbReference type="ARBA" id="ARBA00022612"/>
    </source>
</evidence>
<evidence type="ECO:0000256" key="5">
    <source>
        <dbReference type="ARBA" id="ARBA00022670"/>
    </source>
</evidence>
<dbReference type="InterPro" id="IPR043502">
    <property type="entry name" value="DNA/RNA_pol_sf"/>
</dbReference>
<dbReference type="GO" id="GO:0005634">
    <property type="term" value="C:nucleus"/>
    <property type="evidence" value="ECO:0007669"/>
    <property type="project" value="UniProtKB-ARBA"/>
</dbReference>
<dbReference type="GO" id="GO:0004519">
    <property type="term" value="F:endonuclease activity"/>
    <property type="evidence" value="ECO:0007669"/>
    <property type="project" value="UniProtKB-KW"/>
</dbReference>
<evidence type="ECO:0000256" key="23">
    <source>
        <dbReference type="ARBA" id="ARBA00023268"/>
    </source>
</evidence>
<feature type="region of interest" description="Disordered" evidence="26">
    <location>
        <begin position="97"/>
        <end position="164"/>
    </location>
</feature>
<dbReference type="InterPro" id="IPR054722">
    <property type="entry name" value="PolX-like_BBD"/>
</dbReference>
<dbReference type="InterPro" id="IPR036397">
    <property type="entry name" value="RNaseH_sf"/>
</dbReference>
<keyword evidence="20" id="KW-0238">DNA-binding</keyword>
<evidence type="ECO:0000256" key="21">
    <source>
        <dbReference type="ARBA" id="ARBA00023128"/>
    </source>
</evidence>
<keyword evidence="7" id="KW-0540">Nuclease</keyword>
<evidence type="ECO:0000256" key="3">
    <source>
        <dbReference type="ARBA" id="ARBA00022578"/>
    </source>
</evidence>
<keyword evidence="8" id="KW-0479">Metal-binding</keyword>
<keyword evidence="15" id="KW-0694">RNA-binding</keyword>
<evidence type="ECO:0000256" key="7">
    <source>
        <dbReference type="ARBA" id="ARBA00022722"/>
    </source>
</evidence>
<keyword evidence="22" id="KW-0233">DNA recombination</keyword>
<dbReference type="PANTHER" id="PTHR42648:SF11">
    <property type="entry name" value="TRANSPOSON TY4-P GAG-POL POLYPROTEIN"/>
    <property type="match status" value="1"/>
</dbReference>
<dbReference type="GO" id="GO:0003887">
    <property type="term" value="F:DNA-directed DNA polymerase activity"/>
    <property type="evidence" value="ECO:0007669"/>
    <property type="project" value="UniProtKB-KW"/>
</dbReference>
<evidence type="ECO:0000256" key="19">
    <source>
        <dbReference type="ARBA" id="ARBA00023113"/>
    </source>
</evidence>
<evidence type="ECO:0000256" key="25">
    <source>
        <dbReference type="ARBA" id="ARBA00049244"/>
    </source>
</evidence>
<evidence type="ECO:0000256" key="24">
    <source>
        <dbReference type="ARBA" id="ARBA00048173"/>
    </source>
</evidence>
<dbReference type="GO" id="GO:0005739">
    <property type="term" value="C:mitochondrion"/>
    <property type="evidence" value="ECO:0007669"/>
    <property type="project" value="UniProtKB-SubCell"/>
</dbReference>
<dbReference type="OrthoDB" id="4924025at2759"/>
<sequence>MEANALSNPDDEWQKTFPDGIKISEIFERSYRSTISNSDTKGAFSTFQGEGEPDASGMSRASKINNKNQGGKPICLCGHRHFYSECYYLSDSVRPEGWSPDSKVQEEIDQKLKDPTTKGKIERSIRNRKKKGESRQNHRNSEDEKNQGEKEQQPEQSPNPQIKSAFSTAQVYPLRDSFIMDSGSDFHICNNSARFTEGTYKPCDEPEAAFSADTLLEIHGYGDVLIRIGNSNKFRLQNVAYIPNFHTNVASLDLFLKKGYNWNPATGAVSKDGKTIFRTQRRFRQPVIEYNQVDYESQTQSATAFTSSTQPRPESAAEATIWHKRLGHLGSEALQRLVQQTIGAKVQGPITVECEDCATSKAKRIISRRSPQRKASRPFWRIYIDVFTLKVGYNGKRCVMLIKDDYTNMIYIYLLDDQTKESVLSALKSFEVYVQRQFSSSICVIHRDNDCALQAEYQAWIKSKGIEDEPTAPRTPAQNGPAERSGGVIATQSRAMRIGANFPEELWPEIWTTAVYLHNRSPQQAINWKTPFQRLHQWLQDSNHDSGYLYTQPDITHLKTYGCRAYPMTPAALEWKQKKDLKTQPHAEVGYLVGYDSTNIFRIWIPEKHEVRRVRDVTFDETRFYDPKDHQQKLHIETPDQQVELPAHIDSDSELEEHEGIRPESQSTQDSGSEDEIQSTIWVGGVDSLDEDSANNQLDEPDSQVTQPQIGDHRMSHQDELDDEWEDAPSAVTTQHEIDNRLQQEAKDRTVEQKPRKTVQWLDHEIDQPKRKSTRERKPSAKAREAMNGSCAIYQSSFFVGREHMMHRRNLPPEPRNYHELNGHQFEPQFRKAMESEWTNVNKRGTVQPISRDQVVGQILPLTWVFKYKFNKYGYLQKFKARICVRGDLQPPDSKDTYAATLAGRSFRILMAITAKFDLETRQLDAVNAFTNSLLDEDVYVQFPDGYRRKGWVLKLLRALYGLRRSPLLWQKDLTAAFEKLGLKQSREEPCLFTNTWLTAFFFVDDIVLLYRAKHQAAADEFIVNLKSQYEMNDLGELKWFLGIRVLRDRAARKPWLCQDSYIEKIANQYGITRRDHFKGNLFPTNDLQPRNGQANSDLVHRYQQKVGSVNYIAVITRPDIAKATAKLAEFLLNPSDRHDHFVDRIMEYLWSSRFLAIQFNGASNATDSIKINHSSVPRELRIASDAAFADDPETRRSSQGHIIILFGGPVAWKAGKQTTVTTSSTEAELLAFTSTAKEAIATQRLFQQIDLHLDHPLLIECDNKQTIRLIQADLPRLKTQLKHVDVHNCWARQSFQQGQFQVSYTPTSEMVADGLTFEDLAGPEIQEFP</sequence>
<evidence type="ECO:0000313" key="29">
    <source>
        <dbReference type="Proteomes" id="UP000054481"/>
    </source>
</evidence>
<dbReference type="EMBL" id="KQ030716">
    <property type="protein sequence ID" value="KJZ69437.1"/>
    <property type="molecule type" value="Genomic_DNA"/>
</dbReference>
<dbReference type="Pfam" id="PF25597">
    <property type="entry name" value="SH3_retrovirus"/>
    <property type="match status" value="1"/>
</dbReference>
<dbReference type="Pfam" id="PF13976">
    <property type="entry name" value="gag_pre-integrs"/>
    <property type="match status" value="1"/>
</dbReference>
<evidence type="ECO:0000256" key="16">
    <source>
        <dbReference type="ARBA" id="ARBA00022908"/>
    </source>
</evidence>
<comment type="catalytic activity">
    <reaction evidence="25">
        <text>DNA(n) + a 2'-deoxyribonucleoside 5'-triphosphate = DNA(n+1) + diphosphate</text>
        <dbReference type="Rhea" id="RHEA:22508"/>
        <dbReference type="Rhea" id="RHEA-COMP:17339"/>
        <dbReference type="Rhea" id="RHEA-COMP:17340"/>
        <dbReference type="ChEBI" id="CHEBI:33019"/>
        <dbReference type="ChEBI" id="CHEBI:61560"/>
        <dbReference type="ChEBI" id="CHEBI:173112"/>
        <dbReference type="EC" id="2.7.7.7"/>
    </reaction>
</comment>
<dbReference type="Proteomes" id="UP000054481">
    <property type="component" value="Unassembled WGS sequence"/>
</dbReference>
<dbReference type="InterPro" id="IPR012337">
    <property type="entry name" value="RNaseH-like_sf"/>
</dbReference>
<evidence type="ECO:0000256" key="2">
    <source>
        <dbReference type="ARBA" id="ARBA00004173"/>
    </source>
</evidence>
<keyword evidence="17" id="KW-0695">RNA-directed DNA polymerase</keyword>
<feature type="region of interest" description="Disordered" evidence="26">
    <location>
        <begin position="743"/>
        <end position="786"/>
    </location>
</feature>
<evidence type="ECO:0000256" key="11">
    <source>
        <dbReference type="ARBA" id="ARBA00022759"/>
    </source>
</evidence>
<evidence type="ECO:0000256" key="12">
    <source>
        <dbReference type="ARBA" id="ARBA00022801"/>
    </source>
</evidence>
<accession>A0A0F7ZWR6</accession>
<feature type="region of interest" description="Disordered" evidence="26">
    <location>
        <begin position="652"/>
        <end position="724"/>
    </location>
</feature>
<keyword evidence="21" id="KW-0496">Mitochondrion</keyword>
<protein>
    <recommendedName>
        <fullName evidence="27">Integrase catalytic domain-containing protein</fullName>
    </recommendedName>
</protein>
<keyword evidence="19" id="KW-0917">Virion maturation</keyword>
<keyword evidence="4" id="KW-1188">Viral release from host cell</keyword>
<dbReference type="SUPFAM" id="SSF53098">
    <property type="entry name" value="Ribonuclease H-like"/>
    <property type="match status" value="1"/>
</dbReference>
<dbReference type="InterPro" id="IPR025724">
    <property type="entry name" value="GAG-pre-integrase_dom"/>
</dbReference>
<dbReference type="GO" id="GO:0032196">
    <property type="term" value="P:transposition"/>
    <property type="evidence" value="ECO:0007669"/>
    <property type="project" value="UniProtKB-KW"/>
</dbReference>
<dbReference type="GO" id="GO:0003677">
    <property type="term" value="F:DNA binding"/>
    <property type="evidence" value="ECO:0007669"/>
    <property type="project" value="UniProtKB-KW"/>
</dbReference>
<organism evidence="28 29">
    <name type="scientific">Hirsutella minnesotensis 3608</name>
    <dbReference type="NCBI Taxonomy" id="1043627"/>
    <lineage>
        <taxon>Eukaryota</taxon>
        <taxon>Fungi</taxon>
        <taxon>Dikarya</taxon>
        <taxon>Ascomycota</taxon>
        <taxon>Pezizomycotina</taxon>
        <taxon>Sordariomycetes</taxon>
        <taxon>Hypocreomycetidae</taxon>
        <taxon>Hypocreales</taxon>
        <taxon>Ophiocordycipitaceae</taxon>
        <taxon>Hirsutella</taxon>
    </lineage>
</organism>
<feature type="compositionally biased region" description="Polar residues" evidence="26">
    <location>
        <begin position="694"/>
        <end position="709"/>
    </location>
</feature>
<feature type="region of interest" description="Disordered" evidence="26">
    <location>
        <begin position="38"/>
        <end position="70"/>
    </location>
</feature>
<evidence type="ECO:0000256" key="10">
    <source>
        <dbReference type="ARBA" id="ARBA00022750"/>
    </source>
</evidence>
<comment type="function">
    <text evidence="1">The aspartyl protease (PR) mediates the proteolytic cleavages of the Gag and Gag-Pol polyproteins after assembly of the VLP.</text>
</comment>
<dbReference type="GO" id="GO:0046872">
    <property type="term" value="F:metal ion binding"/>
    <property type="evidence" value="ECO:0007669"/>
    <property type="project" value="UniProtKB-KW"/>
</dbReference>
<evidence type="ECO:0000256" key="15">
    <source>
        <dbReference type="ARBA" id="ARBA00022884"/>
    </source>
</evidence>
<dbReference type="GO" id="GO:0006310">
    <property type="term" value="P:DNA recombination"/>
    <property type="evidence" value="ECO:0007669"/>
    <property type="project" value="UniProtKB-KW"/>
</dbReference>
<evidence type="ECO:0000256" key="18">
    <source>
        <dbReference type="ARBA" id="ARBA00022932"/>
    </source>
</evidence>
<dbReference type="GO" id="GO:0006508">
    <property type="term" value="P:proteolysis"/>
    <property type="evidence" value="ECO:0007669"/>
    <property type="project" value="UniProtKB-KW"/>
</dbReference>
<feature type="compositionally biased region" description="Basic and acidic residues" evidence="26">
    <location>
        <begin position="743"/>
        <end position="755"/>
    </location>
</feature>
<keyword evidence="16" id="KW-0229">DNA integration</keyword>
<dbReference type="Pfam" id="PF07727">
    <property type="entry name" value="RVT_2"/>
    <property type="match status" value="1"/>
</dbReference>
<feature type="compositionally biased region" description="Basic and acidic residues" evidence="26">
    <location>
        <begin position="133"/>
        <end position="153"/>
    </location>
</feature>
<keyword evidence="6" id="KW-0548">Nucleotidyltransferase</keyword>
<dbReference type="InterPro" id="IPR013103">
    <property type="entry name" value="RVT_2"/>
</dbReference>
<feature type="compositionally biased region" description="Polar residues" evidence="26">
    <location>
        <begin position="38"/>
        <end position="48"/>
    </location>
</feature>
<dbReference type="InterPro" id="IPR057670">
    <property type="entry name" value="SH3_retrovirus"/>
</dbReference>
<reference evidence="28 29" key="1">
    <citation type="journal article" date="2014" name="Genome Biol. Evol.">
        <title>Comparative genomics and transcriptomics analyses reveal divergent lifestyle features of nematode endoparasitic fungus Hirsutella minnesotensis.</title>
        <authorList>
            <person name="Lai Y."/>
            <person name="Liu K."/>
            <person name="Zhang X."/>
            <person name="Zhang X."/>
            <person name="Li K."/>
            <person name="Wang N."/>
            <person name="Shu C."/>
            <person name="Wu Y."/>
            <person name="Wang C."/>
            <person name="Bushley K.E."/>
            <person name="Xiang M."/>
            <person name="Liu X."/>
        </authorList>
    </citation>
    <scope>NUCLEOTIDE SEQUENCE [LARGE SCALE GENOMIC DNA]</scope>
    <source>
        <strain evidence="28 29">3608</strain>
    </source>
</reference>
<dbReference type="Pfam" id="PF22936">
    <property type="entry name" value="Pol_BBD"/>
    <property type="match status" value="1"/>
</dbReference>
<keyword evidence="12" id="KW-0378">Hydrolase</keyword>
<evidence type="ECO:0000256" key="22">
    <source>
        <dbReference type="ARBA" id="ARBA00023172"/>
    </source>
</evidence>
<feature type="compositionally biased region" description="Polar residues" evidence="26">
    <location>
        <begin position="154"/>
        <end position="164"/>
    </location>
</feature>
<comment type="subcellular location">
    <subcellularLocation>
        <location evidence="2">Mitochondrion</location>
    </subcellularLocation>
</comment>
<keyword evidence="9" id="KW-0547">Nucleotide-binding</keyword>
<evidence type="ECO:0000256" key="17">
    <source>
        <dbReference type="ARBA" id="ARBA00022918"/>
    </source>
</evidence>
<dbReference type="PANTHER" id="PTHR42648">
    <property type="entry name" value="TRANSPOSASE, PUTATIVE-RELATED"/>
    <property type="match status" value="1"/>
</dbReference>
<keyword evidence="3" id="KW-0815">Transposition</keyword>
<evidence type="ECO:0000313" key="28">
    <source>
        <dbReference type="EMBL" id="KJZ69437.1"/>
    </source>
</evidence>
<dbReference type="Gene3D" id="3.30.420.10">
    <property type="entry name" value="Ribonuclease H-like superfamily/Ribonuclease H"/>
    <property type="match status" value="1"/>
</dbReference>
<evidence type="ECO:0000256" key="20">
    <source>
        <dbReference type="ARBA" id="ARBA00023125"/>
    </source>
</evidence>
<evidence type="ECO:0000256" key="9">
    <source>
        <dbReference type="ARBA" id="ARBA00022741"/>
    </source>
</evidence>
<feature type="compositionally biased region" description="Basic and acidic residues" evidence="26">
    <location>
        <begin position="103"/>
        <end position="125"/>
    </location>
</feature>
<evidence type="ECO:0000256" key="14">
    <source>
        <dbReference type="ARBA" id="ARBA00022842"/>
    </source>
</evidence>
<evidence type="ECO:0000256" key="6">
    <source>
        <dbReference type="ARBA" id="ARBA00022695"/>
    </source>
</evidence>
<dbReference type="GO" id="GO:0005524">
    <property type="term" value="F:ATP binding"/>
    <property type="evidence" value="ECO:0007669"/>
    <property type="project" value="UniProtKB-KW"/>
</dbReference>
<evidence type="ECO:0000259" key="27">
    <source>
        <dbReference type="PROSITE" id="PS50994"/>
    </source>
</evidence>
<evidence type="ECO:0000256" key="26">
    <source>
        <dbReference type="SAM" id="MobiDB-lite"/>
    </source>
</evidence>
<dbReference type="GO" id="GO:0003964">
    <property type="term" value="F:RNA-directed DNA polymerase activity"/>
    <property type="evidence" value="ECO:0007669"/>
    <property type="project" value="UniProtKB-KW"/>
</dbReference>
<name>A0A0F7ZWR6_9HYPO</name>
<gene>
    <name evidence="28" type="ORF">HIM_11166</name>
</gene>
<keyword evidence="18" id="KW-0808">Transferase</keyword>
<keyword evidence="5" id="KW-0645">Protease</keyword>
<feature type="domain" description="Integrase catalytic" evidence="27">
    <location>
        <begin position="374"/>
        <end position="539"/>
    </location>
</feature>
<keyword evidence="11" id="KW-0255">Endonuclease</keyword>
<keyword evidence="13" id="KW-0067">ATP-binding</keyword>
<dbReference type="GO" id="GO:0004190">
    <property type="term" value="F:aspartic-type endopeptidase activity"/>
    <property type="evidence" value="ECO:0007669"/>
    <property type="project" value="UniProtKB-KW"/>
</dbReference>
<dbReference type="GO" id="GO:0003723">
    <property type="term" value="F:RNA binding"/>
    <property type="evidence" value="ECO:0007669"/>
    <property type="project" value="UniProtKB-KW"/>
</dbReference>
<comment type="catalytic activity">
    <reaction evidence="24">
        <text>DNA(n) + a 2'-deoxyribonucleoside 5'-triphosphate = DNA(n+1) + diphosphate</text>
        <dbReference type="Rhea" id="RHEA:22508"/>
        <dbReference type="Rhea" id="RHEA-COMP:17339"/>
        <dbReference type="Rhea" id="RHEA-COMP:17340"/>
        <dbReference type="ChEBI" id="CHEBI:33019"/>
        <dbReference type="ChEBI" id="CHEBI:61560"/>
        <dbReference type="ChEBI" id="CHEBI:173112"/>
        <dbReference type="EC" id="2.7.7.49"/>
    </reaction>
</comment>
<dbReference type="SUPFAM" id="SSF56672">
    <property type="entry name" value="DNA/RNA polymerases"/>
    <property type="match status" value="1"/>
</dbReference>
<feature type="compositionally biased region" description="Basic and acidic residues" evidence="26">
    <location>
        <begin position="762"/>
        <end position="785"/>
    </location>
</feature>
<keyword evidence="14" id="KW-0460">Magnesium</keyword>
<dbReference type="InterPro" id="IPR039537">
    <property type="entry name" value="Retrotran_Ty1/copia-like"/>
</dbReference>
<keyword evidence="23" id="KW-0511">Multifunctional enzyme</keyword>
<dbReference type="GO" id="GO:0015074">
    <property type="term" value="P:DNA integration"/>
    <property type="evidence" value="ECO:0007669"/>
    <property type="project" value="UniProtKB-KW"/>
</dbReference>
<evidence type="ECO:0000256" key="13">
    <source>
        <dbReference type="ARBA" id="ARBA00022840"/>
    </source>
</evidence>
<evidence type="ECO:0000256" key="1">
    <source>
        <dbReference type="ARBA" id="ARBA00002180"/>
    </source>
</evidence>
<dbReference type="PROSITE" id="PS50994">
    <property type="entry name" value="INTEGRASE"/>
    <property type="match status" value="1"/>
</dbReference>
<proteinExistence type="predicted"/>
<evidence type="ECO:0000256" key="8">
    <source>
        <dbReference type="ARBA" id="ARBA00022723"/>
    </source>
</evidence>
<dbReference type="InterPro" id="IPR001584">
    <property type="entry name" value="Integrase_cat-core"/>
</dbReference>
<keyword evidence="29" id="KW-1185">Reference proteome</keyword>
<dbReference type="CDD" id="cd09272">
    <property type="entry name" value="RNase_HI_RT_Ty1"/>
    <property type="match status" value="1"/>
</dbReference>